<organism evidence="3 4">
    <name type="scientific">Azoarcus taiwanensis</name>
    <dbReference type="NCBI Taxonomy" id="666964"/>
    <lineage>
        <taxon>Bacteria</taxon>
        <taxon>Pseudomonadati</taxon>
        <taxon>Pseudomonadota</taxon>
        <taxon>Betaproteobacteria</taxon>
        <taxon>Rhodocyclales</taxon>
        <taxon>Zoogloeaceae</taxon>
        <taxon>Azoarcus</taxon>
    </lineage>
</organism>
<proteinExistence type="predicted"/>
<keyword evidence="4" id="KW-1185">Reference proteome</keyword>
<dbReference type="Proteomes" id="UP000599523">
    <property type="component" value="Unassembled WGS sequence"/>
</dbReference>
<dbReference type="AlphaFoldDB" id="A0A972JA78"/>
<evidence type="ECO:0000313" key="3">
    <source>
        <dbReference type="EMBL" id="NMG03730.1"/>
    </source>
</evidence>
<keyword evidence="1" id="KW-0812">Transmembrane</keyword>
<name>A0A972JA78_9RHOO</name>
<protein>
    <recommendedName>
        <fullName evidence="2">Copper resistance protein D domain-containing protein</fullName>
    </recommendedName>
</protein>
<feature type="domain" description="Copper resistance protein D" evidence="2">
    <location>
        <begin position="47"/>
        <end position="152"/>
    </location>
</feature>
<reference evidence="3" key="1">
    <citation type="submission" date="2019-12" db="EMBL/GenBank/DDBJ databases">
        <title>Comparative genomics gives insights into the taxonomy of the Azoarcus-Aromatoleum group and reveals separate origins of nif in the plant-associated Azoarcus and non-plant-associated Aromatoleum sub-groups.</title>
        <authorList>
            <person name="Lafos M."/>
            <person name="Maluk M."/>
            <person name="Batista M."/>
            <person name="Junghare M."/>
            <person name="Carmona M."/>
            <person name="Faoro H."/>
            <person name="Cruz L.M."/>
            <person name="Battistoni F."/>
            <person name="De Souza E."/>
            <person name="Pedrosa F."/>
            <person name="Chen W.-M."/>
            <person name="Poole P.S."/>
            <person name="Dixon R.A."/>
            <person name="James E.K."/>
        </authorList>
    </citation>
    <scope>NUCLEOTIDE SEQUENCE</scope>
    <source>
        <strain evidence="3">NSC3</strain>
    </source>
</reference>
<dbReference type="InterPro" id="IPR008457">
    <property type="entry name" value="Cu-R_CopD_dom"/>
</dbReference>
<feature type="transmembrane region" description="Helical" evidence="1">
    <location>
        <begin position="88"/>
        <end position="111"/>
    </location>
</feature>
<dbReference type="RefSeq" id="WP_168988429.1">
    <property type="nucleotide sequence ID" value="NZ_CAWPHM010000298.1"/>
</dbReference>
<evidence type="ECO:0000313" key="4">
    <source>
        <dbReference type="Proteomes" id="UP000599523"/>
    </source>
</evidence>
<dbReference type="Pfam" id="PF05425">
    <property type="entry name" value="CopD"/>
    <property type="match status" value="1"/>
</dbReference>
<keyword evidence="1" id="KW-1133">Transmembrane helix</keyword>
<dbReference type="EMBL" id="WTVM01000070">
    <property type="protein sequence ID" value="NMG03730.1"/>
    <property type="molecule type" value="Genomic_DNA"/>
</dbReference>
<dbReference type="GO" id="GO:0016020">
    <property type="term" value="C:membrane"/>
    <property type="evidence" value="ECO:0007669"/>
    <property type="project" value="InterPro"/>
</dbReference>
<accession>A0A972JA78</accession>
<sequence>MLYSTLKALHVLAIIVWIGGMVFSHFFLRPAVAELEPAVRLRLMHDVLGRFFQAVLAASLLTLVTGVWMLGRVAKQVVQAGGSFEMPLFWTIMVVLGVAMVLIFGHIRFVLYKRLGRFVAAAEWSAGGAVQAQIRKWVSINLGLGVVVLVVTLLRWPV</sequence>
<feature type="transmembrane region" description="Helical" evidence="1">
    <location>
        <begin position="137"/>
        <end position="156"/>
    </location>
</feature>
<keyword evidence="1" id="KW-0472">Membrane</keyword>
<feature type="transmembrane region" description="Helical" evidence="1">
    <location>
        <begin position="48"/>
        <end position="68"/>
    </location>
</feature>
<comment type="caution">
    <text evidence="3">The sequence shown here is derived from an EMBL/GenBank/DDBJ whole genome shotgun (WGS) entry which is preliminary data.</text>
</comment>
<evidence type="ECO:0000256" key="1">
    <source>
        <dbReference type="SAM" id="Phobius"/>
    </source>
</evidence>
<feature type="transmembrane region" description="Helical" evidence="1">
    <location>
        <begin position="6"/>
        <end position="28"/>
    </location>
</feature>
<gene>
    <name evidence="3" type="ORF">GPA21_12210</name>
</gene>
<evidence type="ECO:0000259" key="2">
    <source>
        <dbReference type="Pfam" id="PF05425"/>
    </source>
</evidence>